<dbReference type="Proteomes" id="UP000659698">
    <property type="component" value="Unassembled WGS sequence"/>
</dbReference>
<comment type="caution">
    <text evidence="1">The sequence shown here is derived from an EMBL/GenBank/DDBJ whole genome shotgun (WGS) entry which is preliminary data.</text>
</comment>
<reference evidence="1 2" key="1">
    <citation type="journal article" date="2019" name="Int. J. Syst. Evol. Microbiol.">
        <title>Rufibacter sediminis sp. nov., isolated from freshwater lake sediment.</title>
        <authorList>
            <person name="Qu J.H."/>
            <person name="Zhang L.J."/>
            <person name="Fu Y.H."/>
            <person name="Li H.F."/>
        </authorList>
    </citation>
    <scope>NUCLEOTIDE SEQUENCE [LARGE SCALE GENOMIC DNA]</scope>
    <source>
        <strain evidence="1 2">H-1</strain>
    </source>
</reference>
<gene>
    <name evidence="1" type="ORF">H7U12_00705</name>
</gene>
<protein>
    <submittedName>
        <fullName evidence="1">Uncharacterized protein</fullName>
    </submittedName>
</protein>
<name>A0ABR6VMN5_9BACT</name>
<proteinExistence type="predicted"/>
<keyword evidence="2" id="KW-1185">Reference proteome</keyword>
<dbReference type="EMBL" id="JACOAF010000001">
    <property type="protein sequence ID" value="MBC3538177.1"/>
    <property type="molecule type" value="Genomic_DNA"/>
</dbReference>
<sequence>MLIHRLTLSDENLPNQRLFYTLATGFSPPICSDNAFTANTSTAGLTLNQHEAGENPAYHFAYTAPEKQLSGAETWSTNAADLQVKNRGYHPIIENRQMAGTGVKGLEPENGSQPSVQVASVQVPNQWPASLSRSSIAPKISLLRLEIGTYRCIGLIQENVEIRQ</sequence>
<dbReference type="Gene3D" id="3.10.180.10">
    <property type="entry name" value="2,3-Dihydroxybiphenyl 1,2-Dioxygenase, domain 1"/>
    <property type="match status" value="1"/>
</dbReference>
<dbReference type="RefSeq" id="WP_186631318.1">
    <property type="nucleotide sequence ID" value="NZ_JACOAF010000001.1"/>
</dbReference>
<dbReference type="InterPro" id="IPR029068">
    <property type="entry name" value="Glyas_Bleomycin-R_OHBP_Dase"/>
</dbReference>
<accession>A0ABR6VMN5</accession>
<evidence type="ECO:0000313" key="1">
    <source>
        <dbReference type="EMBL" id="MBC3538177.1"/>
    </source>
</evidence>
<evidence type="ECO:0000313" key="2">
    <source>
        <dbReference type="Proteomes" id="UP000659698"/>
    </source>
</evidence>
<organism evidence="1 2">
    <name type="scientific">Rufibacter sediminis</name>
    <dbReference type="NCBI Taxonomy" id="2762756"/>
    <lineage>
        <taxon>Bacteria</taxon>
        <taxon>Pseudomonadati</taxon>
        <taxon>Bacteroidota</taxon>
        <taxon>Cytophagia</taxon>
        <taxon>Cytophagales</taxon>
        <taxon>Hymenobacteraceae</taxon>
        <taxon>Rufibacter</taxon>
    </lineage>
</organism>